<dbReference type="Proteomes" id="UP001216674">
    <property type="component" value="Unassembled WGS sequence"/>
</dbReference>
<dbReference type="RefSeq" id="WP_276267241.1">
    <property type="nucleotide sequence ID" value="NZ_JARJLM010000465.1"/>
</dbReference>
<accession>A0ABT6AW88</accession>
<sequence length="119" mass="12534">MTFRNRLTAWLGLIAMWMIVFAPMVSHLAVAAQANEPAGMLCSASQPALEHEHHTPADKLGACGYCNLLEHHVVMPVIPPAPIAIALVTATTAVPTLSTSFTPLVGFPSGRPRGPPSVS</sequence>
<name>A0ABT6AW88_9BURK</name>
<dbReference type="EMBL" id="JARJLM010000465">
    <property type="protein sequence ID" value="MDF3836899.1"/>
    <property type="molecule type" value="Genomic_DNA"/>
</dbReference>
<keyword evidence="2" id="KW-1185">Reference proteome</keyword>
<gene>
    <name evidence="1" type="ORF">P3W85_28695</name>
</gene>
<protein>
    <submittedName>
        <fullName evidence="1">DUF2946 domain-containing protein</fullName>
    </submittedName>
</protein>
<evidence type="ECO:0000313" key="1">
    <source>
        <dbReference type="EMBL" id="MDF3836899.1"/>
    </source>
</evidence>
<dbReference type="Pfam" id="PF11162">
    <property type="entry name" value="DUF2946"/>
    <property type="match status" value="1"/>
</dbReference>
<dbReference type="InterPro" id="IPR021333">
    <property type="entry name" value="DUF2946"/>
</dbReference>
<proteinExistence type="predicted"/>
<comment type="caution">
    <text evidence="1">The sequence shown here is derived from an EMBL/GenBank/DDBJ whole genome shotgun (WGS) entry which is preliminary data.</text>
</comment>
<reference evidence="1 2" key="1">
    <citation type="submission" date="2023-03" db="EMBL/GenBank/DDBJ databases">
        <title>Draft assemblies of triclosan tolerant bacteria isolated from returned activated sludge.</title>
        <authorList>
            <person name="Van Hamelsveld S."/>
        </authorList>
    </citation>
    <scope>NUCLEOTIDE SEQUENCE [LARGE SCALE GENOMIC DNA]</scope>
    <source>
        <strain evidence="1 2">GW210010_S58</strain>
    </source>
</reference>
<organism evidence="1 2">
    <name type="scientific">Cupriavidus basilensis</name>
    <dbReference type="NCBI Taxonomy" id="68895"/>
    <lineage>
        <taxon>Bacteria</taxon>
        <taxon>Pseudomonadati</taxon>
        <taxon>Pseudomonadota</taxon>
        <taxon>Betaproteobacteria</taxon>
        <taxon>Burkholderiales</taxon>
        <taxon>Burkholderiaceae</taxon>
        <taxon>Cupriavidus</taxon>
    </lineage>
</organism>
<evidence type="ECO:0000313" key="2">
    <source>
        <dbReference type="Proteomes" id="UP001216674"/>
    </source>
</evidence>